<evidence type="ECO:0008006" key="3">
    <source>
        <dbReference type="Google" id="ProtNLM"/>
    </source>
</evidence>
<dbReference type="Proteomes" id="UP000295110">
    <property type="component" value="Unassembled WGS sequence"/>
</dbReference>
<comment type="caution">
    <text evidence="1">The sequence shown here is derived from an EMBL/GenBank/DDBJ whole genome shotgun (WGS) entry which is preliminary data.</text>
</comment>
<accession>A0A4R3U9L4</accession>
<reference evidence="1 2" key="1">
    <citation type="submission" date="2019-03" db="EMBL/GenBank/DDBJ databases">
        <title>Genomic Encyclopedia of Type Strains, Phase IV (KMG-IV): sequencing the most valuable type-strain genomes for metagenomic binning, comparative biology and taxonomic classification.</title>
        <authorList>
            <person name="Goeker M."/>
        </authorList>
    </citation>
    <scope>NUCLEOTIDE SEQUENCE [LARGE SCALE GENOMIC DNA]</scope>
    <source>
        <strain evidence="1 2">DSM 654</strain>
    </source>
</reference>
<dbReference type="EMBL" id="SMBU01000059">
    <property type="protein sequence ID" value="TCU83274.1"/>
    <property type="molecule type" value="Genomic_DNA"/>
</dbReference>
<dbReference type="RefSeq" id="WP_243655880.1">
    <property type="nucleotide sequence ID" value="NZ_CBCSGL010000085.1"/>
</dbReference>
<evidence type="ECO:0000313" key="2">
    <source>
        <dbReference type="Proteomes" id="UP000295110"/>
    </source>
</evidence>
<sequence>MGILERLLHSVVNRHDGESNHGDSRSHGKFVLSVDRRTAMVSLAALSGVQLTGCAEPPRKAADGRYCYHAKTHSGSRPTCTPGAVPDLTADAQAKQFVPVPDKLVVYVVRNRWGDAVNVVNLAFDGGSLVSTTPASLVRFVLTPGTHRLAFEWKKGRGDLEFRGEAGQVLFVDLVGSLWFWGESYRMEIGGPALRDKALKSRLVADVNPGETK</sequence>
<evidence type="ECO:0000313" key="1">
    <source>
        <dbReference type="EMBL" id="TCU83274.1"/>
    </source>
</evidence>
<organism evidence="1 2">
    <name type="scientific">Roseateles saccharophilus</name>
    <name type="common">Pseudomonas saccharophila</name>
    <dbReference type="NCBI Taxonomy" id="304"/>
    <lineage>
        <taxon>Bacteria</taxon>
        <taxon>Pseudomonadati</taxon>
        <taxon>Pseudomonadota</taxon>
        <taxon>Betaproteobacteria</taxon>
        <taxon>Burkholderiales</taxon>
        <taxon>Sphaerotilaceae</taxon>
        <taxon>Roseateles</taxon>
    </lineage>
</organism>
<name>A0A4R3U9L4_ROSSA</name>
<keyword evidence="2" id="KW-1185">Reference proteome</keyword>
<proteinExistence type="predicted"/>
<dbReference type="AlphaFoldDB" id="A0A4R3U9L4"/>
<protein>
    <recommendedName>
        <fullName evidence="3">DUF2846 domain-containing protein</fullName>
    </recommendedName>
</protein>
<gene>
    <name evidence="1" type="ORF">EV671_10593</name>
</gene>